<keyword evidence="2" id="KW-0560">Oxidoreductase</keyword>
<evidence type="ECO:0000256" key="3">
    <source>
        <dbReference type="RuleBase" id="RU000363"/>
    </source>
</evidence>
<gene>
    <name evidence="4" type="ORF">SAMN02745244_02115</name>
</gene>
<dbReference type="PANTHER" id="PTHR43086">
    <property type="entry name" value="VERY-LONG-CHAIN 3-OXOOACYL-COA REDUCTASE"/>
    <property type="match status" value="1"/>
</dbReference>
<evidence type="ECO:0000313" key="4">
    <source>
        <dbReference type="EMBL" id="SHJ27629.1"/>
    </source>
</evidence>
<dbReference type="RefSeq" id="WP_073188009.1">
    <property type="nucleotide sequence ID" value="NZ_FQZG01000036.1"/>
</dbReference>
<evidence type="ECO:0000256" key="1">
    <source>
        <dbReference type="ARBA" id="ARBA00022857"/>
    </source>
</evidence>
<reference evidence="4 5" key="1">
    <citation type="submission" date="2016-11" db="EMBL/GenBank/DDBJ databases">
        <authorList>
            <person name="Jaros S."/>
            <person name="Januszkiewicz K."/>
            <person name="Wedrychowicz H."/>
        </authorList>
    </citation>
    <scope>NUCLEOTIDE SEQUENCE [LARGE SCALE GENOMIC DNA]</scope>
    <source>
        <strain evidence="4 5">DSM 12906</strain>
    </source>
</reference>
<evidence type="ECO:0000256" key="2">
    <source>
        <dbReference type="ARBA" id="ARBA00023002"/>
    </source>
</evidence>
<dbReference type="STRING" id="1123357.SAMN02745244_02115"/>
<dbReference type="AlphaFoldDB" id="A0A1M6HZF2"/>
<evidence type="ECO:0008006" key="6">
    <source>
        <dbReference type="Google" id="ProtNLM"/>
    </source>
</evidence>
<keyword evidence="5" id="KW-1185">Reference proteome</keyword>
<keyword evidence="1" id="KW-0521">NADP</keyword>
<comment type="similarity">
    <text evidence="3">Belongs to the short-chain dehydrogenases/reductases (SDR) family.</text>
</comment>
<sequence length="253" mass="27088">MSRSWAVVTGASSGLGVAYAERVASMGTNVVLSARRADLLESVAADLRERFNVDTRTVTADLGDQDQRQTLIAELQELDVAYLINNAGFGTMGEFAEADPDRMADELNLNVVALTDLTRAAVPGMIARRRGAVINVASSAAFQPVPNMAVYAASKAYVLRFTTALWDELRPTGVRALAICPGPTDTSFFTNAGNDEVMSNRRTPSQVVDTTFKALRQHRPYIVDGGGNVAMAFATRFAPAGLQTKLAKLVATN</sequence>
<dbReference type="Pfam" id="PF00106">
    <property type="entry name" value="adh_short"/>
    <property type="match status" value="1"/>
</dbReference>
<name>A0A1M6HZF2_9ACTN</name>
<protein>
    <recommendedName>
        <fullName evidence="6">Short-chain dehydrogenase</fullName>
    </recommendedName>
</protein>
<dbReference type="Proteomes" id="UP000184512">
    <property type="component" value="Unassembled WGS sequence"/>
</dbReference>
<dbReference type="InterPro" id="IPR036291">
    <property type="entry name" value="NAD(P)-bd_dom_sf"/>
</dbReference>
<proteinExistence type="inferred from homology"/>
<dbReference type="EMBL" id="FQZG01000036">
    <property type="protein sequence ID" value="SHJ27629.1"/>
    <property type="molecule type" value="Genomic_DNA"/>
</dbReference>
<dbReference type="SUPFAM" id="SSF51735">
    <property type="entry name" value="NAD(P)-binding Rossmann-fold domains"/>
    <property type="match status" value="1"/>
</dbReference>
<dbReference type="PRINTS" id="PR00080">
    <property type="entry name" value="SDRFAMILY"/>
</dbReference>
<dbReference type="OrthoDB" id="9797538at2"/>
<dbReference type="GO" id="GO:0030497">
    <property type="term" value="P:fatty acid elongation"/>
    <property type="evidence" value="ECO:0007669"/>
    <property type="project" value="TreeGrafter"/>
</dbReference>
<dbReference type="PANTHER" id="PTHR43086:SF2">
    <property type="entry name" value="HYDROXYSTEROID DEHYDROGENASE-LIKE PROTEIN 1"/>
    <property type="match status" value="1"/>
</dbReference>
<dbReference type="PIRSF" id="PIRSF000126">
    <property type="entry name" value="11-beta-HSD1"/>
    <property type="match status" value="1"/>
</dbReference>
<organism evidence="4 5">
    <name type="scientific">Tessaracoccus bendigoensis DSM 12906</name>
    <dbReference type="NCBI Taxonomy" id="1123357"/>
    <lineage>
        <taxon>Bacteria</taxon>
        <taxon>Bacillati</taxon>
        <taxon>Actinomycetota</taxon>
        <taxon>Actinomycetes</taxon>
        <taxon>Propionibacteriales</taxon>
        <taxon>Propionibacteriaceae</taxon>
        <taxon>Tessaracoccus</taxon>
    </lineage>
</organism>
<dbReference type="Gene3D" id="3.40.50.720">
    <property type="entry name" value="NAD(P)-binding Rossmann-like Domain"/>
    <property type="match status" value="1"/>
</dbReference>
<dbReference type="PRINTS" id="PR00081">
    <property type="entry name" value="GDHRDH"/>
</dbReference>
<accession>A0A1M6HZF2</accession>
<evidence type="ECO:0000313" key="5">
    <source>
        <dbReference type="Proteomes" id="UP000184512"/>
    </source>
</evidence>
<dbReference type="InterPro" id="IPR002347">
    <property type="entry name" value="SDR_fam"/>
</dbReference>
<dbReference type="GO" id="GO:0016491">
    <property type="term" value="F:oxidoreductase activity"/>
    <property type="evidence" value="ECO:0007669"/>
    <property type="project" value="UniProtKB-KW"/>
</dbReference>